<evidence type="ECO:0000313" key="6">
    <source>
        <dbReference type="EMBL" id="KAK9167714.1"/>
    </source>
</evidence>
<evidence type="ECO:0000256" key="2">
    <source>
        <dbReference type="ARBA" id="ARBA00007347"/>
    </source>
</evidence>
<dbReference type="EMBL" id="JBBNAG010000001">
    <property type="protein sequence ID" value="KAK9167714.1"/>
    <property type="molecule type" value="Genomic_DNA"/>
</dbReference>
<dbReference type="AlphaFoldDB" id="A0AAP0LET6"/>
<dbReference type="Proteomes" id="UP001419268">
    <property type="component" value="Unassembled WGS sequence"/>
</dbReference>
<dbReference type="Pfam" id="PF08583">
    <property type="entry name" value="Cmc1"/>
    <property type="match status" value="1"/>
</dbReference>
<comment type="similarity">
    <text evidence="2 5">Belongs to the CMC family.</text>
</comment>
<keyword evidence="3 5" id="KW-0496">Mitochondrion</keyword>
<proteinExistence type="inferred from homology"/>
<accession>A0AAP0LET6</accession>
<dbReference type="GO" id="GO:0005739">
    <property type="term" value="C:mitochondrion"/>
    <property type="evidence" value="ECO:0007669"/>
    <property type="project" value="UniProtKB-SubCell"/>
</dbReference>
<comment type="subcellular location">
    <subcellularLocation>
        <location evidence="1 5">Mitochondrion</location>
    </subcellularLocation>
</comment>
<dbReference type="PANTHER" id="PTHR22977">
    <property type="entry name" value="COX ASSEMBLY MITOCHONDRIAL PROTEIN"/>
    <property type="match status" value="1"/>
</dbReference>
<organism evidence="6 7">
    <name type="scientific">Stephania cephalantha</name>
    <dbReference type="NCBI Taxonomy" id="152367"/>
    <lineage>
        <taxon>Eukaryota</taxon>
        <taxon>Viridiplantae</taxon>
        <taxon>Streptophyta</taxon>
        <taxon>Embryophyta</taxon>
        <taxon>Tracheophyta</taxon>
        <taxon>Spermatophyta</taxon>
        <taxon>Magnoliopsida</taxon>
        <taxon>Ranunculales</taxon>
        <taxon>Menispermaceae</taxon>
        <taxon>Menispermoideae</taxon>
        <taxon>Cissampelideae</taxon>
        <taxon>Stephania</taxon>
    </lineage>
</organism>
<reference evidence="6 7" key="1">
    <citation type="submission" date="2024-01" db="EMBL/GenBank/DDBJ databases">
        <title>Genome assemblies of Stephania.</title>
        <authorList>
            <person name="Yang L."/>
        </authorList>
    </citation>
    <scope>NUCLEOTIDE SEQUENCE [LARGE SCALE GENOMIC DNA]</scope>
    <source>
        <strain evidence="6">JXDWG</strain>
        <tissue evidence="6">Leaf</tissue>
    </source>
</reference>
<sequence>MQDFALANFDPSSLGWGKLILLCGEMHPPLTLHRHPMCAEIIEEFQKCHMDHPIAKYFNACTDLKIKLDRCFREEKALKRKANFEKSKEFKERLQAYRKETAEGSA</sequence>
<evidence type="ECO:0000313" key="7">
    <source>
        <dbReference type="Proteomes" id="UP001419268"/>
    </source>
</evidence>
<name>A0AAP0LET6_9MAGN</name>
<keyword evidence="7" id="KW-1185">Reference proteome</keyword>
<evidence type="ECO:0000256" key="5">
    <source>
        <dbReference type="RuleBase" id="RU364104"/>
    </source>
</evidence>
<protein>
    <recommendedName>
        <fullName evidence="5">COX assembly mitochondrial protein</fullName>
    </recommendedName>
</protein>
<evidence type="ECO:0000256" key="3">
    <source>
        <dbReference type="ARBA" id="ARBA00023128"/>
    </source>
</evidence>
<dbReference type="InterPro" id="IPR013892">
    <property type="entry name" value="Cyt_c_biogenesis_Cmc1-like"/>
</dbReference>
<dbReference type="PANTHER" id="PTHR22977:SF1">
    <property type="entry name" value="COX ASSEMBLY MITOCHONDRIAL PROTEIN 2 HOMOLOG"/>
    <property type="match status" value="1"/>
</dbReference>
<keyword evidence="4" id="KW-1015">Disulfide bond</keyword>
<evidence type="ECO:0000256" key="4">
    <source>
        <dbReference type="ARBA" id="ARBA00023157"/>
    </source>
</evidence>
<comment type="caution">
    <text evidence="6">The sequence shown here is derived from an EMBL/GenBank/DDBJ whole genome shotgun (WGS) entry which is preliminary data.</text>
</comment>
<gene>
    <name evidence="6" type="ORF">Scep_002905</name>
</gene>
<evidence type="ECO:0000256" key="1">
    <source>
        <dbReference type="ARBA" id="ARBA00004173"/>
    </source>
</evidence>